<dbReference type="STRING" id="218851.A0A2G5D6Q3"/>
<dbReference type="InterPro" id="IPR055290">
    <property type="entry name" value="At3g26010-like"/>
</dbReference>
<accession>A0A2G5D6Q3</accession>
<keyword evidence="4" id="KW-1185">Reference proteome</keyword>
<dbReference type="InterPro" id="IPR056592">
    <property type="entry name" value="Beta-prop_At3g26010-like"/>
</dbReference>
<dbReference type="SUPFAM" id="SSF101898">
    <property type="entry name" value="NHL repeat"/>
    <property type="match status" value="1"/>
</dbReference>
<feature type="compositionally biased region" description="Basic residues" evidence="1">
    <location>
        <begin position="15"/>
        <end position="26"/>
    </location>
</feature>
<feature type="domain" description="F-box" evidence="2">
    <location>
        <begin position="30"/>
        <end position="74"/>
    </location>
</feature>
<gene>
    <name evidence="3" type="ORF">AQUCO_02700405v1</name>
</gene>
<dbReference type="Pfam" id="PF24750">
    <property type="entry name" value="b-prop_At3g26010-like"/>
    <property type="match status" value="1"/>
</dbReference>
<dbReference type="EMBL" id="KZ305044">
    <property type="protein sequence ID" value="PIA39196.1"/>
    <property type="molecule type" value="Genomic_DNA"/>
</dbReference>
<dbReference type="PANTHER" id="PTHR35546">
    <property type="entry name" value="F-BOX PROTEIN INTERACTION DOMAIN PROTEIN-RELATED"/>
    <property type="match status" value="1"/>
</dbReference>
<dbReference type="InterPro" id="IPR036047">
    <property type="entry name" value="F-box-like_dom_sf"/>
</dbReference>
<evidence type="ECO:0000259" key="2">
    <source>
        <dbReference type="SMART" id="SM00256"/>
    </source>
</evidence>
<name>A0A2G5D6Q3_AQUCA</name>
<dbReference type="AlphaFoldDB" id="A0A2G5D6Q3"/>
<evidence type="ECO:0000313" key="4">
    <source>
        <dbReference type="Proteomes" id="UP000230069"/>
    </source>
</evidence>
<protein>
    <recommendedName>
        <fullName evidence="2">F-box domain-containing protein</fullName>
    </recommendedName>
</protein>
<evidence type="ECO:0000256" key="1">
    <source>
        <dbReference type="SAM" id="MobiDB-lite"/>
    </source>
</evidence>
<organism evidence="3 4">
    <name type="scientific">Aquilegia coerulea</name>
    <name type="common">Rocky mountain columbine</name>
    <dbReference type="NCBI Taxonomy" id="218851"/>
    <lineage>
        <taxon>Eukaryota</taxon>
        <taxon>Viridiplantae</taxon>
        <taxon>Streptophyta</taxon>
        <taxon>Embryophyta</taxon>
        <taxon>Tracheophyta</taxon>
        <taxon>Spermatophyta</taxon>
        <taxon>Magnoliopsida</taxon>
        <taxon>Ranunculales</taxon>
        <taxon>Ranunculaceae</taxon>
        <taxon>Thalictroideae</taxon>
        <taxon>Aquilegia</taxon>
    </lineage>
</organism>
<sequence>MVKKRKKNRDDYRMGKGKKRNRGRKKYTSLPLLSSSDMIVEILSRLPVKTTCRFKCVCKHWQSLITDRTRWKLLPPLTGFFYKQNFQPNPVDKNKNEINFYNFGSQINSTDIQFDTTLSFLERPTLAPVASYKGFVLCVEKSNQGTFFAFHCLQFVLCNPLTKQWTLLPKPLKPHHWYHIKNVVLFCYDNVESHGGQMEFMVVSLYFCSKNALELEIYSSETGEWKESIVSHQLHYFSPCGGHVVFDGSIYFCNIYHRNVCVYDLKEKSTCSLKMPTGEYKPAFHGCLGVSSGTLCFAETNITCFSVWVLVDGVEWVLKHRIEYESFMNLDEFSNILTYGHELWPLAFHPENYMVLARSSYRRNIVLYHIEGGKIEPINNIDIDAPYPVIPYHRIPAWPLCIMNTK</sequence>
<dbReference type="InParanoid" id="A0A2G5D6Q3"/>
<proteinExistence type="predicted"/>
<dbReference type="SMART" id="SM00256">
    <property type="entry name" value="FBOX"/>
    <property type="match status" value="1"/>
</dbReference>
<reference evidence="3 4" key="1">
    <citation type="submission" date="2017-09" db="EMBL/GenBank/DDBJ databases">
        <title>WGS assembly of Aquilegia coerulea Goldsmith.</title>
        <authorList>
            <person name="Hodges S."/>
            <person name="Kramer E."/>
            <person name="Nordborg M."/>
            <person name="Tomkins J."/>
            <person name="Borevitz J."/>
            <person name="Derieg N."/>
            <person name="Yan J."/>
            <person name="Mihaltcheva S."/>
            <person name="Hayes R.D."/>
            <person name="Rokhsar D."/>
        </authorList>
    </citation>
    <scope>NUCLEOTIDE SEQUENCE [LARGE SCALE GENOMIC DNA]</scope>
    <source>
        <strain evidence="4">cv. Goldsmith</strain>
    </source>
</reference>
<dbReference type="OrthoDB" id="605328at2759"/>
<feature type="region of interest" description="Disordered" evidence="1">
    <location>
        <begin position="1"/>
        <end position="26"/>
    </location>
</feature>
<dbReference type="PANTHER" id="PTHR35546:SF25">
    <property type="entry name" value="F-BOX DOMAIN-CONTAINING PROTEIN"/>
    <property type="match status" value="1"/>
</dbReference>
<dbReference type="SUPFAM" id="SSF81383">
    <property type="entry name" value="F-box domain"/>
    <property type="match status" value="1"/>
</dbReference>
<dbReference type="Gene3D" id="1.20.1280.50">
    <property type="match status" value="1"/>
</dbReference>
<dbReference type="InterPro" id="IPR001810">
    <property type="entry name" value="F-box_dom"/>
</dbReference>
<evidence type="ECO:0000313" key="3">
    <source>
        <dbReference type="EMBL" id="PIA39196.1"/>
    </source>
</evidence>
<dbReference type="Pfam" id="PF00646">
    <property type="entry name" value="F-box"/>
    <property type="match status" value="1"/>
</dbReference>
<dbReference type="Proteomes" id="UP000230069">
    <property type="component" value="Unassembled WGS sequence"/>
</dbReference>
<dbReference type="CDD" id="cd22157">
    <property type="entry name" value="F-box_AtFBW1-like"/>
    <property type="match status" value="1"/>
</dbReference>